<gene>
    <name evidence="7" type="ORF">SAMN02745975_00087</name>
</gene>
<keyword evidence="4 5" id="KW-0472">Membrane</keyword>
<evidence type="ECO:0000313" key="7">
    <source>
        <dbReference type="EMBL" id="SHI53256.1"/>
    </source>
</evidence>
<protein>
    <submittedName>
        <fullName evidence="7">Putative spermidine/putrescine transport system permease protein</fullName>
    </submittedName>
</protein>
<keyword evidence="8" id="KW-1185">Reference proteome</keyword>
<dbReference type="PANTHER" id="PTHR43759">
    <property type="entry name" value="TREHALOSE TRANSPORT SYSTEM PERMEASE PROTEIN SUGA"/>
    <property type="match status" value="1"/>
</dbReference>
<evidence type="ECO:0000259" key="6">
    <source>
        <dbReference type="PROSITE" id="PS50928"/>
    </source>
</evidence>
<proteinExistence type="inferred from homology"/>
<dbReference type="CDD" id="cd06261">
    <property type="entry name" value="TM_PBP2"/>
    <property type="match status" value="1"/>
</dbReference>
<dbReference type="InterPro" id="IPR052730">
    <property type="entry name" value="Sugar_ABC_transporter"/>
</dbReference>
<dbReference type="GO" id="GO:0055085">
    <property type="term" value="P:transmembrane transport"/>
    <property type="evidence" value="ECO:0007669"/>
    <property type="project" value="InterPro"/>
</dbReference>
<dbReference type="Proteomes" id="UP000184536">
    <property type="component" value="Unassembled WGS sequence"/>
</dbReference>
<sequence>MALAQSLGYFPVVGLRNITLFYYREVLRDSSFLTALAFSLYTSFVSSLFSVGIGVLLSYLLIQKNNSEKLVSIFYKLPIIVPHTVAVLLMLNIFFDSGILARLFYHLDLIQDSSQFSKLVFDKRGFGIIITYIWKEVPFITMVVYTVMSKINSKLADAAANLGANRRQIFIHVLLPLLLPTISSAFIIIFAFSFGAFEVPYLIGPTFPKALPVMAYINYIHPDMTNRPYTMVILMCITFICILLTMLYTKLFNLILQYDR</sequence>
<dbReference type="InterPro" id="IPR000515">
    <property type="entry name" value="MetI-like"/>
</dbReference>
<dbReference type="SUPFAM" id="SSF161098">
    <property type="entry name" value="MetI-like"/>
    <property type="match status" value="1"/>
</dbReference>
<dbReference type="PROSITE" id="PS50928">
    <property type="entry name" value="ABC_TM1"/>
    <property type="match status" value="1"/>
</dbReference>
<feature type="transmembrane region" description="Helical" evidence="5">
    <location>
        <begin position="126"/>
        <end position="148"/>
    </location>
</feature>
<dbReference type="AlphaFoldDB" id="A0A1M6BWZ2"/>
<evidence type="ECO:0000256" key="5">
    <source>
        <dbReference type="RuleBase" id="RU363032"/>
    </source>
</evidence>
<keyword evidence="5" id="KW-0813">Transport</keyword>
<organism evidence="7 8">
    <name type="scientific">Geosporobacter subterraneus DSM 17957</name>
    <dbReference type="NCBI Taxonomy" id="1121919"/>
    <lineage>
        <taxon>Bacteria</taxon>
        <taxon>Bacillati</taxon>
        <taxon>Bacillota</taxon>
        <taxon>Clostridia</taxon>
        <taxon>Peptostreptococcales</taxon>
        <taxon>Thermotaleaceae</taxon>
        <taxon>Geosporobacter</taxon>
    </lineage>
</organism>
<accession>A0A1M6BWZ2</accession>
<feature type="transmembrane region" description="Helical" evidence="5">
    <location>
        <begin position="229"/>
        <end position="248"/>
    </location>
</feature>
<keyword evidence="3 5" id="KW-1133">Transmembrane helix</keyword>
<dbReference type="GO" id="GO:0005886">
    <property type="term" value="C:plasma membrane"/>
    <property type="evidence" value="ECO:0007669"/>
    <property type="project" value="UniProtKB-SubCell"/>
</dbReference>
<dbReference type="STRING" id="1121919.SAMN02745975_00087"/>
<comment type="subcellular location">
    <subcellularLocation>
        <location evidence="5">Cell membrane</location>
        <topology evidence="5">Multi-pass membrane protein</topology>
    </subcellularLocation>
    <subcellularLocation>
        <location evidence="1">Membrane</location>
        <topology evidence="1">Multi-pass membrane protein</topology>
    </subcellularLocation>
</comment>
<evidence type="ECO:0000313" key="8">
    <source>
        <dbReference type="Proteomes" id="UP000184536"/>
    </source>
</evidence>
<dbReference type="PANTHER" id="PTHR43759:SF1">
    <property type="entry name" value="GLUCOSE IMPORT SYSTEM PERMEASE PROTEIN GLCT"/>
    <property type="match status" value="1"/>
</dbReference>
<evidence type="ECO:0000256" key="1">
    <source>
        <dbReference type="ARBA" id="ARBA00004141"/>
    </source>
</evidence>
<feature type="transmembrane region" description="Helical" evidence="5">
    <location>
        <begin position="169"/>
        <end position="193"/>
    </location>
</feature>
<dbReference type="Gene3D" id="1.10.3720.10">
    <property type="entry name" value="MetI-like"/>
    <property type="match status" value="1"/>
</dbReference>
<name>A0A1M6BWZ2_9FIRM</name>
<feature type="transmembrane region" description="Helical" evidence="5">
    <location>
        <begin position="38"/>
        <end position="62"/>
    </location>
</feature>
<dbReference type="EMBL" id="FQZV01000003">
    <property type="protein sequence ID" value="SHI53256.1"/>
    <property type="molecule type" value="Genomic_DNA"/>
</dbReference>
<dbReference type="InterPro" id="IPR035906">
    <property type="entry name" value="MetI-like_sf"/>
</dbReference>
<reference evidence="8" key="1">
    <citation type="submission" date="2016-11" db="EMBL/GenBank/DDBJ databases">
        <authorList>
            <person name="Varghese N."/>
            <person name="Submissions S."/>
        </authorList>
    </citation>
    <scope>NUCLEOTIDE SEQUENCE [LARGE SCALE GENOMIC DNA]</scope>
    <source>
        <strain evidence="8">DSM 17957</strain>
    </source>
</reference>
<comment type="similarity">
    <text evidence="5">Belongs to the binding-protein-dependent transport system permease family.</text>
</comment>
<evidence type="ECO:0000256" key="2">
    <source>
        <dbReference type="ARBA" id="ARBA00022692"/>
    </source>
</evidence>
<dbReference type="Pfam" id="PF00528">
    <property type="entry name" value="BPD_transp_1"/>
    <property type="match status" value="1"/>
</dbReference>
<feature type="domain" description="ABC transmembrane type-1" evidence="6">
    <location>
        <begin position="36"/>
        <end position="248"/>
    </location>
</feature>
<evidence type="ECO:0000256" key="4">
    <source>
        <dbReference type="ARBA" id="ARBA00023136"/>
    </source>
</evidence>
<evidence type="ECO:0000256" key="3">
    <source>
        <dbReference type="ARBA" id="ARBA00022989"/>
    </source>
</evidence>
<keyword evidence="2 5" id="KW-0812">Transmembrane</keyword>
<feature type="transmembrane region" description="Helical" evidence="5">
    <location>
        <begin position="74"/>
        <end position="95"/>
    </location>
</feature>